<protein>
    <recommendedName>
        <fullName evidence="5">META domain-containing protein</fullName>
    </recommendedName>
</protein>
<feature type="domain" description="DUF306" evidence="1">
    <location>
        <begin position="238"/>
        <end position="347"/>
    </location>
</feature>
<dbReference type="Pfam" id="PF17185">
    <property type="entry name" value="NlpE_C"/>
    <property type="match status" value="1"/>
</dbReference>
<evidence type="ECO:0008006" key="5">
    <source>
        <dbReference type="Google" id="ProtNLM"/>
    </source>
</evidence>
<dbReference type="EMBL" id="PDNZ01000002">
    <property type="protein sequence ID" value="PWW82914.1"/>
    <property type="molecule type" value="Genomic_DNA"/>
</dbReference>
<dbReference type="Pfam" id="PF03724">
    <property type="entry name" value="META"/>
    <property type="match status" value="1"/>
</dbReference>
<dbReference type="RefSeq" id="WP_110022628.1">
    <property type="nucleotide sequence ID" value="NZ_PDNZ01000002.1"/>
</dbReference>
<dbReference type="OrthoDB" id="5348860at2"/>
<dbReference type="InterPro" id="IPR038139">
    <property type="entry name" value="NlpE_C_sf"/>
</dbReference>
<dbReference type="Gene3D" id="2.40.50.540">
    <property type="match status" value="1"/>
</dbReference>
<dbReference type="PROSITE" id="PS51257">
    <property type="entry name" value="PROKAR_LIPOPROTEIN"/>
    <property type="match status" value="1"/>
</dbReference>
<name>A0A317T897_9CHLB</name>
<organism evidence="3 4">
    <name type="scientific">Prosthecochloris marina</name>
    <dbReference type="NCBI Taxonomy" id="2017681"/>
    <lineage>
        <taxon>Bacteria</taxon>
        <taxon>Pseudomonadati</taxon>
        <taxon>Chlorobiota</taxon>
        <taxon>Chlorobiia</taxon>
        <taxon>Chlorobiales</taxon>
        <taxon>Chlorobiaceae</taxon>
        <taxon>Prosthecochloris</taxon>
    </lineage>
</organism>
<evidence type="ECO:0000313" key="4">
    <source>
        <dbReference type="Proteomes" id="UP000246278"/>
    </source>
</evidence>
<reference evidence="4" key="1">
    <citation type="submission" date="2017-10" db="EMBL/GenBank/DDBJ databases">
        <authorList>
            <person name="Gaisin V.A."/>
            <person name="Rysina M.S."/>
            <person name="Grouzdev D.S."/>
        </authorList>
    </citation>
    <scope>NUCLEOTIDE SEQUENCE [LARGE SCALE GENOMIC DNA]</scope>
    <source>
        <strain evidence="4">V1</strain>
    </source>
</reference>
<proteinExistence type="predicted"/>
<dbReference type="Proteomes" id="UP000246278">
    <property type="component" value="Unassembled WGS sequence"/>
</dbReference>
<sequence length="350" mass="38403">MRNVAFVLSLLLLVIISGCGVKITEPDVKPSAGNITYSGTIPCSDCRSKQLTVTLFDNKTFRMKRVSIGVQGGGNKVEYDLGRWSRKGNRLVLDNGQKWPLQFRYVSGKEITMLDQRGNEIVSKLDYSLRKRSFVDMLAGPMTMNGMFLSTAGTFTFKECKTGKSYPLVFESSDASVKKRYLALRPGAGKPVLATLKGRFVMRKPSANAAPREHIIVQKFKRFSPGGTCKDPGHPAVMLRGTSWRVISIAGSQEVLKGVRKVPNLVLSLYGGSIKGFSGCNSLMGTYTKGTTTLSFSRLSTTRMACPGKSGEVEQAFLGALRKASGWKITGKTLELFDKRNRLLMRLKAG</sequence>
<comment type="caution">
    <text evidence="3">The sequence shown here is derived from an EMBL/GenBank/DDBJ whole genome shotgun (WGS) entry which is preliminary data.</text>
</comment>
<keyword evidence="4" id="KW-1185">Reference proteome</keyword>
<dbReference type="PANTHER" id="PTHR35535">
    <property type="entry name" value="HEAT SHOCK PROTEIN HSLJ"/>
    <property type="match status" value="1"/>
</dbReference>
<gene>
    <name evidence="3" type="ORF">CR164_04035</name>
</gene>
<evidence type="ECO:0000259" key="2">
    <source>
        <dbReference type="Pfam" id="PF17185"/>
    </source>
</evidence>
<dbReference type="Gene3D" id="2.40.128.640">
    <property type="match status" value="1"/>
</dbReference>
<dbReference type="Gene3D" id="2.40.128.270">
    <property type="match status" value="1"/>
</dbReference>
<accession>A0A317T897</accession>
<dbReference type="InterPro" id="IPR053147">
    <property type="entry name" value="Hsp_HslJ-like"/>
</dbReference>
<evidence type="ECO:0000259" key="1">
    <source>
        <dbReference type="Pfam" id="PF03724"/>
    </source>
</evidence>
<dbReference type="AlphaFoldDB" id="A0A317T897"/>
<dbReference type="InterPro" id="IPR005184">
    <property type="entry name" value="DUF306_Meta_HslJ"/>
</dbReference>
<dbReference type="InterPro" id="IPR033450">
    <property type="entry name" value="NlpE_C"/>
</dbReference>
<dbReference type="InterPro" id="IPR007298">
    <property type="entry name" value="Cu-R_lipoprotein_NlpE"/>
</dbReference>
<dbReference type="InterPro" id="IPR038670">
    <property type="entry name" value="HslJ-like_sf"/>
</dbReference>
<evidence type="ECO:0000313" key="3">
    <source>
        <dbReference type="EMBL" id="PWW82914.1"/>
    </source>
</evidence>
<dbReference type="Pfam" id="PF04170">
    <property type="entry name" value="NlpE"/>
    <property type="match status" value="1"/>
</dbReference>
<dbReference type="PANTHER" id="PTHR35535:SF1">
    <property type="entry name" value="HEAT SHOCK PROTEIN HSLJ"/>
    <property type="match status" value="1"/>
</dbReference>
<feature type="domain" description="NlpE C-terminal OB" evidence="2">
    <location>
        <begin position="141"/>
        <end position="230"/>
    </location>
</feature>